<evidence type="ECO:0000313" key="2">
    <source>
        <dbReference type="Proteomes" id="UP000030108"/>
    </source>
</evidence>
<comment type="caution">
    <text evidence="1">The sequence shown here is derived from an EMBL/GenBank/DDBJ whole genome shotgun (WGS) entry which is preliminary data.</text>
</comment>
<proteinExistence type="predicted"/>
<protein>
    <submittedName>
        <fullName evidence="1">Uncharacterized protein</fullName>
    </submittedName>
</protein>
<dbReference type="AlphaFoldDB" id="A0A0A1UHV8"/>
<gene>
    <name evidence="1" type="ORF">RSOL_239850</name>
</gene>
<dbReference type="OrthoDB" id="3314052at2759"/>
<sequence>MTILEQGQSQNDSGNATGIAKVETFGHDCTIKQISKDMTTIMEKCHLLKHQIDSVAMVMTMYGIPIPPVAPGKNSGPAPALSLAGFLQTWMPPAVPATAALAGSVTIPTSNMALATPLKADQVNAPSSCNNHNDISDQPLNPTVYVKGLLASGRQSNKLR</sequence>
<evidence type="ECO:0000313" key="1">
    <source>
        <dbReference type="EMBL" id="EUC58225.1"/>
    </source>
</evidence>
<dbReference type="Proteomes" id="UP000030108">
    <property type="component" value="Unassembled WGS sequence"/>
</dbReference>
<accession>A0A0A1UHV8</accession>
<feature type="non-terminal residue" evidence="1">
    <location>
        <position position="160"/>
    </location>
</feature>
<reference evidence="2" key="1">
    <citation type="journal article" date="2014" name="Genome Announc.">
        <title>Draft genome sequence of the plant-pathogenic soil fungus Rhizoctonia solani anastomosis group 3 strain Rhs1AP.</title>
        <authorList>
            <person name="Cubeta M.A."/>
            <person name="Thomas E."/>
            <person name="Dean R.A."/>
            <person name="Jabaji S."/>
            <person name="Neate S.M."/>
            <person name="Tavantzis S."/>
            <person name="Toda T."/>
            <person name="Vilgalys R."/>
            <person name="Bharathan N."/>
            <person name="Fedorova-Abrams N."/>
            <person name="Pakala S.B."/>
            <person name="Pakala S.M."/>
            <person name="Zafar N."/>
            <person name="Joardar V."/>
            <person name="Losada L."/>
            <person name="Nierman W.C."/>
        </authorList>
    </citation>
    <scope>NUCLEOTIDE SEQUENCE [LARGE SCALE GENOMIC DNA]</scope>
    <source>
        <strain evidence="2">AG-3</strain>
    </source>
</reference>
<name>A0A0A1UHV8_9AGAM</name>
<dbReference type="EMBL" id="JATN01000321">
    <property type="protein sequence ID" value="EUC58225.1"/>
    <property type="molecule type" value="Genomic_DNA"/>
</dbReference>
<organism evidence="1 2">
    <name type="scientific">Rhizoctonia solani AG-3 Rhs1AP</name>
    <dbReference type="NCBI Taxonomy" id="1086054"/>
    <lineage>
        <taxon>Eukaryota</taxon>
        <taxon>Fungi</taxon>
        <taxon>Dikarya</taxon>
        <taxon>Basidiomycota</taxon>
        <taxon>Agaricomycotina</taxon>
        <taxon>Agaricomycetes</taxon>
        <taxon>Cantharellales</taxon>
        <taxon>Ceratobasidiaceae</taxon>
        <taxon>Rhizoctonia</taxon>
    </lineage>
</organism>